<keyword evidence="1" id="KW-0812">Transmembrane</keyword>
<proteinExistence type="predicted"/>
<reference evidence="3" key="1">
    <citation type="submission" date="2019-08" db="EMBL/GenBank/DDBJ databases">
        <title>Complete Genome Sequence of the Polysaccharide-Degrading Rumen Bacterium Pseudobutyrivibrio xylanivorans MA3014.</title>
        <authorList>
            <person name="Palevich N."/>
            <person name="Maclean P.H."/>
            <person name="Kelly W.J."/>
            <person name="Leahy S.C."/>
            <person name="Rakonjac J."/>
            <person name="Attwood G.T."/>
        </authorList>
    </citation>
    <scope>NUCLEOTIDE SEQUENCE [LARGE SCALE GENOMIC DNA]</scope>
    <source>
        <strain evidence="3">MA3014</strain>
    </source>
</reference>
<evidence type="ECO:0000256" key="1">
    <source>
        <dbReference type="SAM" id="Phobius"/>
    </source>
</evidence>
<evidence type="ECO:0000313" key="3">
    <source>
        <dbReference type="Proteomes" id="UP000327030"/>
    </source>
</evidence>
<accession>A0A5P6VN45</accession>
<name>A0A5P6VN45_PSEXY</name>
<keyword evidence="1" id="KW-1133">Transmembrane helix</keyword>
<organism evidence="2 3">
    <name type="scientific">Pseudobutyrivibrio xylanivorans</name>
    <dbReference type="NCBI Taxonomy" id="185007"/>
    <lineage>
        <taxon>Bacteria</taxon>
        <taxon>Bacillati</taxon>
        <taxon>Bacillota</taxon>
        <taxon>Clostridia</taxon>
        <taxon>Lachnospirales</taxon>
        <taxon>Lachnospiraceae</taxon>
        <taxon>Pseudobutyrivibrio</taxon>
    </lineage>
</organism>
<feature type="transmembrane region" description="Helical" evidence="1">
    <location>
        <begin position="36"/>
        <end position="57"/>
    </location>
</feature>
<evidence type="ECO:0008006" key="4">
    <source>
        <dbReference type="Google" id="ProtNLM"/>
    </source>
</evidence>
<dbReference type="RefSeq" id="WP_151622275.1">
    <property type="nucleotide sequence ID" value="NZ_CP043028.1"/>
</dbReference>
<keyword evidence="1" id="KW-0472">Membrane</keyword>
<dbReference type="KEGG" id="pxv:FXF36_02280"/>
<feature type="transmembrane region" description="Helical" evidence="1">
    <location>
        <begin position="6"/>
        <end position="24"/>
    </location>
</feature>
<sequence>MSEFAIMILVFLFFIIILAIGLTIKIKETDNAIIRFLKIIIKIIFIGIGGLFLFVLLRAPLGGWV</sequence>
<dbReference type="EMBL" id="CP043028">
    <property type="protein sequence ID" value="QFJ53778.1"/>
    <property type="molecule type" value="Genomic_DNA"/>
</dbReference>
<gene>
    <name evidence="2" type="ORF">FXF36_02280</name>
</gene>
<protein>
    <recommendedName>
        <fullName evidence="4">DUF2768 domain-containing protein</fullName>
    </recommendedName>
</protein>
<dbReference type="AlphaFoldDB" id="A0A5P6VN45"/>
<dbReference type="Proteomes" id="UP000327030">
    <property type="component" value="Chromosome 1"/>
</dbReference>
<evidence type="ECO:0000313" key="2">
    <source>
        <dbReference type="EMBL" id="QFJ53778.1"/>
    </source>
</evidence>